<sequence>MSNPWASGHRAYTLFLSSLAVGEEQSHILPLPPDPPDPATHLSLSQYSPLSPNHPTARSLTVTAKARSNLPVTTVPPETTSSTGIEMVIAEPSCLVPPTSSEILRSESTVVENPQSENFYVLPPKNSSPLHTNKASSPPPPPPPPPPT</sequence>
<feature type="compositionally biased region" description="Polar residues" evidence="1">
    <location>
        <begin position="125"/>
        <end position="136"/>
    </location>
</feature>
<comment type="caution">
    <text evidence="2">The sequence shown here is derived from an EMBL/GenBank/DDBJ whole genome shotgun (WGS) entry which is preliminary data.</text>
</comment>
<evidence type="ECO:0000313" key="3">
    <source>
        <dbReference type="Proteomes" id="UP000824890"/>
    </source>
</evidence>
<name>A0ABQ7Z5Z5_BRANA</name>
<feature type="compositionally biased region" description="Polar residues" evidence="1">
    <location>
        <begin position="42"/>
        <end position="57"/>
    </location>
</feature>
<proteinExistence type="predicted"/>
<keyword evidence="3" id="KW-1185">Reference proteome</keyword>
<evidence type="ECO:0000313" key="2">
    <source>
        <dbReference type="EMBL" id="KAH0875624.1"/>
    </source>
</evidence>
<accession>A0ABQ7Z5Z5</accession>
<gene>
    <name evidence="2" type="ORF">HID58_072986</name>
</gene>
<dbReference type="EMBL" id="JAGKQM010000016">
    <property type="protein sequence ID" value="KAH0875624.1"/>
    <property type="molecule type" value="Genomic_DNA"/>
</dbReference>
<feature type="region of interest" description="Disordered" evidence="1">
    <location>
        <begin position="118"/>
        <end position="148"/>
    </location>
</feature>
<evidence type="ECO:0000256" key="1">
    <source>
        <dbReference type="SAM" id="MobiDB-lite"/>
    </source>
</evidence>
<protein>
    <submittedName>
        <fullName evidence="2">Uncharacterized protein</fullName>
    </submittedName>
</protein>
<organism evidence="2 3">
    <name type="scientific">Brassica napus</name>
    <name type="common">Rape</name>
    <dbReference type="NCBI Taxonomy" id="3708"/>
    <lineage>
        <taxon>Eukaryota</taxon>
        <taxon>Viridiplantae</taxon>
        <taxon>Streptophyta</taxon>
        <taxon>Embryophyta</taxon>
        <taxon>Tracheophyta</taxon>
        <taxon>Spermatophyta</taxon>
        <taxon>Magnoliopsida</taxon>
        <taxon>eudicotyledons</taxon>
        <taxon>Gunneridae</taxon>
        <taxon>Pentapetalae</taxon>
        <taxon>rosids</taxon>
        <taxon>malvids</taxon>
        <taxon>Brassicales</taxon>
        <taxon>Brassicaceae</taxon>
        <taxon>Brassiceae</taxon>
        <taxon>Brassica</taxon>
    </lineage>
</organism>
<feature type="compositionally biased region" description="Pro residues" evidence="1">
    <location>
        <begin position="137"/>
        <end position="148"/>
    </location>
</feature>
<reference evidence="2 3" key="1">
    <citation type="submission" date="2021-05" db="EMBL/GenBank/DDBJ databases">
        <title>Genome Assembly of Synthetic Allotetraploid Brassica napus Reveals Homoeologous Exchanges between Subgenomes.</title>
        <authorList>
            <person name="Davis J.T."/>
        </authorList>
    </citation>
    <scope>NUCLEOTIDE SEQUENCE [LARGE SCALE GENOMIC DNA]</scope>
    <source>
        <strain evidence="3">cv. Da-Ae</strain>
        <tissue evidence="2">Seedling</tissue>
    </source>
</reference>
<dbReference type="Proteomes" id="UP000824890">
    <property type="component" value="Unassembled WGS sequence"/>
</dbReference>
<feature type="region of interest" description="Disordered" evidence="1">
    <location>
        <begin position="26"/>
        <end position="57"/>
    </location>
</feature>